<evidence type="ECO:0000256" key="1">
    <source>
        <dbReference type="ARBA" id="ARBA00005466"/>
    </source>
</evidence>
<dbReference type="PANTHER" id="PTHR13878">
    <property type="entry name" value="GULONOLACTONE OXIDASE"/>
    <property type="match status" value="1"/>
</dbReference>
<evidence type="ECO:0000313" key="5">
    <source>
        <dbReference type="Proteomes" id="UP001320420"/>
    </source>
</evidence>
<dbReference type="GO" id="GO:0050660">
    <property type="term" value="F:flavin adenine dinucleotide binding"/>
    <property type="evidence" value="ECO:0007669"/>
    <property type="project" value="InterPro"/>
</dbReference>
<dbReference type="InterPro" id="IPR012951">
    <property type="entry name" value="BBE"/>
</dbReference>
<dbReference type="Pfam" id="PF08031">
    <property type="entry name" value="BBE"/>
    <property type="match status" value="1"/>
</dbReference>
<sequence length="224" mass="25194">MLAYAPELHRDEVDELLQPTLKKMDELGLEYQYSSSEYPTFLSAYTSLTSSWNVSDYNIGGRLIPRSLVSNNLNGLVEAIRYITTQTLMSGVTFNVKNAVSSAADVAVNPYFRETLFSATVGTPINYNSSAANQVAQDKLTYDLLPALEKLTPNGGVYLNEADFQQPDFKSTFYGNHYDRLLSVKRRYDPEDVFYAKTAVGSDFWKQDADGRLCKVSRSWIRGD</sequence>
<dbReference type="Proteomes" id="UP001320420">
    <property type="component" value="Unassembled WGS sequence"/>
</dbReference>
<protein>
    <recommendedName>
        <fullName evidence="3">Berberine/berberine-like domain-containing protein</fullName>
    </recommendedName>
</protein>
<reference evidence="4 5" key="1">
    <citation type="submission" date="2024-02" db="EMBL/GenBank/DDBJ databases">
        <title>De novo assembly and annotation of 12 fungi associated with fruit tree decline syndrome in Ontario, Canada.</title>
        <authorList>
            <person name="Sulman M."/>
            <person name="Ellouze W."/>
            <person name="Ilyukhin E."/>
        </authorList>
    </citation>
    <scope>NUCLEOTIDE SEQUENCE [LARGE SCALE GENOMIC DNA]</scope>
    <source>
        <strain evidence="4 5">M11/M66-122</strain>
    </source>
</reference>
<dbReference type="Gene3D" id="3.30.465.10">
    <property type="match status" value="1"/>
</dbReference>
<keyword evidence="5" id="KW-1185">Reference proteome</keyword>
<comment type="similarity">
    <text evidence="1">Belongs to the oxygen-dependent FAD-linked oxidoreductase family.</text>
</comment>
<dbReference type="GO" id="GO:0016491">
    <property type="term" value="F:oxidoreductase activity"/>
    <property type="evidence" value="ECO:0007669"/>
    <property type="project" value="UniProtKB-KW"/>
</dbReference>
<evidence type="ECO:0000313" key="4">
    <source>
        <dbReference type="EMBL" id="KAK7756272.1"/>
    </source>
</evidence>
<dbReference type="Gene3D" id="3.40.462.20">
    <property type="match status" value="1"/>
</dbReference>
<evidence type="ECO:0000256" key="2">
    <source>
        <dbReference type="ARBA" id="ARBA00023002"/>
    </source>
</evidence>
<accession>A0AAN9YVK9</accession>
<comment type="caution">
    <text evidence="4">The sequence shown here is derived from an EMBL/GenBank/DDBJ whole genome shotgun (WGS) entry which is preliminary data.</text>
</comment>
<organism evidence="4 5">
    <name type="scientific">Diatrype stigma</name>
    <dbReference type="NCBI Taxonomy" id="117547"/>
    <lineage>
        <taxon>Eukaryota</taxon>
        <taxon>Fungi</taxon>
        <taxon>Dikarya</taxon>
        <taxon>Ascomycota</taxon>
        <taxon>Pezizomycotina</taxon>
        <taxon>Sordariomycetes</taxon>
        <taxon>Xylariomycetidae</taxon>
        <taxon>Xylariales</taxon>
        <taxon>Diatrypaceae</taxon>
        <taxon>Diatrype</taxon>
    </lineage>
</organism>
<dbReference type="InterPro" id="IPR050432">
    <property type="entry name" value="FAD-linked_Oxidoreductases_BP"/>
</dbReference>
<dbReference type="PANTHER" id="PTHR13878:SF91">
    <property type="entry name" value="FAD BINDING DOMAIN PROTEIN (AFU_ORTHOLOGUE AFUA_6G12070)-RELATED"/>
    <property type="match status" value="1"/>
</dbReference>
<dbReference type="EMBL" id="JAKJXP020000008">
    <property type="protein sequence ID" value="KAK7756272.1"/>
    <property type="molecule type" value="Genomic_DNA"/>
</dbReference>
<dbReference type="AlphaFoldDB" id="A0AAN9YVK9"/>
<proteinExistence type="inferred from homology"/>
<evidence type="ECO:0000259" key="3">
    <source>
        <dbReference type="Pfam" id="PF08031"/>
    </source>
</evidence>
<feature type="domain" description="Berberine/berberine-like" evidence="3">
    <location>
        <begin position="157"/>
        <end position="200"/>
    </location>
</feature>
<gene>
    <name evidence="4" type="ORF">SLS62_001868</name>
</gene>
<keyword evidence="2" id="KW-0560">Oxidoreductase</keyword>
<name>A0AAN9YVK9_9PEZI</name>
<dbReference type="InterPro" id="IPR016169">
    <property type="entry name" value="FAD-bd_PCMH_sub2"/>
</dbReference>